<dbReference type="InterPro" id="IPR002563">
    <property type="entry name" value="Flavin_Rdtase-like_dom"/>
</dbReference>
<dbReference type="GO" id="GO:0010181">
    <property type="term" value="F:FMN binding"/>
    <property type="evidence" value="ECO:0007669"/>
    <property type="project" value="InterPro"/>
</dbReference>
<dbReference type="InterPro" id="IPR012349">
    <property type="entry name" value="Split_barrel_FMN-bd"/>
</dbReference>
<protein>
    <recommendedName>
        <fullName evidence="1">Flavin reductase like domain-containing protein</fullName>
    </recommendedName>
</protein>
<accession>A0A1V8SPN0</accession>
<keyword evidence="3" id="KW-1185">Reference proteome</keyword>
<dbReference type="AlphaFoldDB" id="A0A1V8SPN0"/>
<evidence type="ECO:0000259" key="1">
    <source>
        <dbReference type="Pfam" id="PF01613"/>
    </source>
</evidence>
<feature type="domain" description="Flavin reductase like" evidence="1">
    <location>
        <begin position="11"/>
        <end position="111"/>
    </location>
</feature>
<name>A0A1V8SPN0_9PEZI</name>
<organism evidence="2 3">
    <name type="scientific">Cryoendolithus antarcticus</name>
    <dbReference type="NCBI Taxonomy" id="1507870"/>
    <lineage>
        <taxon>Eukaryota</taxon>
        <taxon>Fungi</taxon>
        <taxon>Dikarya</taxon>
        <taxon>Ascomycota</taxon>
        <taxon>Pezizomycotina</taxon>
        <taxon>Dothideomycetes</taxon>
        <taxon>Dothideomycetidae</taxon>
        <taxon>Cladosporiales</taxon>
        <taxon>Cladosporiaceae</taxon>
        <taxon>Cryoendolithus</taxon>
    </lineage>
</organism>
<sequence>MFAANENSSGTRKDSVVNAETTGVFGWNVATWDLREAVNASAELLGPEVDEFEKADLEKEEAKLIGVSLVKKSPVRFECSYYTTLRLPGSSPSGSTNIVIGRVIAVHISDSVITNGKVDIGKVQPIARCGYYEYAVIRSDAVFEMIIPGDQKNLAGLEGNAGQIKALEDKEADDAAIKSLTNDSKAQKN</sequence>
<dbReference type="EMBL" id="NAJO01000032">
    <property type="protein sequence ID" value="OQO01125.1"/>
    <property type="molecule type" value="Genomic_DNA"/>
</dbReference>
<dbReference type="OrthoDB" id="298012at2759"/>
<comment type="caution">
    <text evidence="2">The sequence shown here is derived from an EMBL/GenBank/DDBJ whole genome shotgun (WGS) entry which is preliminary data.</text>
</comment>
<dbReference type="PANTHER" id="PTHR43812">
    <property type="entry name" value="BLR2425 PROTEIN"/>
    <property type="match status" value="1"/>
</dbReference>
<reference evidence="3" key="1">
    <citation type="submission" date="2017-03" db="EMBL/GenBank/DDBJ databases">
        <title>Genomes of endolithic fungi from Antarctica.</title>
        <authorList>
            <person name="Coleine C."/>
            <person name="Masonjones S."/>
            <person name="Stajich J.E."/>
        </authorList>
    </citation>
    <scope>NUCLEOTIDE SEQUENCE [LARGE SCALE GENOMIC DNA]</scope>
    <source>
        <strain evidence="3">CCFEE 5527</strain>
    </source>
</reference>
<evidence type="ECO:0000313" key="3">
    <source>
        <dbReference type="Proteomes" id="UP000192596"/>
    </source>
</evidence>
<proteinExistence type="predicted"/>
<dbReference type="PANTHER" id="PTHR43812:SF2">
    <property type="entry name" value="FLAVIN REDUCTASE LIKE DOMAIN-CONTAINING PROTEIN"/>
    <property type="match status" value="1"/>
</dbReference>
<dbReference type="SUPFAM" id="SSF50475">
    <property type="entry name" value="FMN-binding split barrel"/>
    <property type="match status" value="1"/>
</dbReference>
<gene>
    <name evidence="2" type="ORF">B0A48_13368</name>
</gene>
<evidence type="ECO:0000313" key="2">
    <source>
        <dbReference type="EMBL" id="OQO01125.1"/>
    </source>
</evidence>
<dbReference type="Gene3D" id="2.30.110.10">
    <property type="entry name" value="Electron Transport, Fmn-binding Protein, Chain A"/>
    <property type="match status" value="1"/>
</dbReference>
<dbReference type="STRING" id="1507870.A0A1V8SPN0"/>
<dbReference type="Proteomes" id="UP000192596">
    <property type="component" value="Unassembled WGS sequence"/>
</dbReference>
<dbReference type="InParanoid" id="A0A1V8SPN0"/>
<dbReference type="Pfam" id="PF01613">
    <property type="entry name" value="Flavin_Reduct"/>
    <property type="match status" value="1"/>
</dbReference>